<dbReference type="EMBL" id="BNGU01000019">
    <property type="protein sequence ID" value="GHM59573.1"/>
    <property type="molecule type" value="Genomic_DNA"/>
</dbReference>
<dbReference type="Gene3D" id="3.60.21.10">
    <property type="match status" value="1"/>
</dbReference>
<evidence type="ECO:0000313" key="2">
    <source>
        <dbReference type="EMBL" id="GHM59573.1"/>
    </source>
</evidence>
<accession>A0A8J3HSR3</accession>
<gene>
    <name evidence="2" type="ORF">sL5_05660</name>
</gene>
<evidence type="ECO:0000259" key="1">
    <source>
        <dbReference type="Pfam" id="PF00149"/>
    </source>
</evidence>
<evidence type="ECO:0000313" key="3">
    <source>
        <dbReference type="Proteomes" id="UP000637906"/>
    </source>
</evidence>
<dbReference type="SUPFAM" id="SSF56300">
    <property type="entry name" value="Metallo-dependent phosphatases"/>
    <property type="match status" value="1"/>
</dbReference>
<dbReference type="InterPro" id="IPR029052">
    <property type="entry name" value="Metallo-depent_PP-like"/>
</dbReference>
<dbReference type="Proteomes" id="UP000637906">
    <property type="component" value="Unassembled WGS sequence"/>
</dbReference>
<dbReference type="AlphaFoldDB" id="A0A8J3HSR3"/>
<feature type="domain" description="Calcineurin-like phosphoesterase" evidence="1">
    <location>
        <begin position="103"/>
        <end position="324"/>
    </location>
</feature>
<dbReference type="GO" id="GO:0016787">
    <property type="term" value="F:hydrolase activity"/>
    <property type="evidence" value="ECO:0007669"/>
    <property type="project" value="InterPro"/>
</dbReference>
<dbReference type="Pfam" id="PF00149">
    <property type="entry name" value="Metallophos"/>
    <property type="match status" value="1"/>
</dbReference>
<reference evidence="2 3" key="1">
    <citation type="journal article" date="2021" name="Microb. Ecol.">
        <title>Candidatus Mesenet longicola: Novel Endosymbionts of Brontispa longissima that Induce Cytoplasmic Incompatibility.</title>
        <authorList>
            <person name="Takano S."/>
            <person name="Gotoh Y."/>
            <person name="Hayashi T."/>
        </authorList>
    </citation>
    <scope>NUCLEOTIDE SEQUENCE [LARGE SCALE GENOMIC DNA]</scope>
    <source>
        <strain evidence="2">L5</strain>
    </source>
</reference>
<organism evidence="2 3">
    <name type="scientific">Candidatus Mesenet longicola</name>
    <dbReference type="NCBI Taxonomy" id="1892558"/>
    <lineage>
        <taxon>Bacteria</taxon>
        <taxon>Pseudomonadati</taxon>
        <taxon>Pseudomonadota</taxon>
        <taxon>Alphaproteobacteria</taxon>
        <taxon>Rickettsiales</taxon>
        <taxon>Anaplasmataceae</taxon>
        <taxon>Candidatus Mesenet</taxon>
    </lineage>
</organism>
<protein>
    <submittedName>
        <fullName evidence="2">Phosphatase</fullName>
    </submittedName>
</protein>
<keyword evidence="3" id="KW-1185">Reference proteome</keyword>
<name>A0A8J3HSR3_9RICK</name>
<sequence>MIKLTNHFFILFAFLLPFHLEAKVIYSWSQVIPNNMISVRAIVDNRDCPIACVDGEEIPMNERVSPVEKKFAEKVCELSLPRETKEIIIDDHQIPTLSVQIKKIAFIGDTGCRVTNLVEQACDSTKEWPLTLILNSISDHNPDLIVHVGDYHYREKTCKSGQKCNQVYNYGSDAWYSDWFDPARNISELSPFLFLRGNHEGCSRAYEGWFRYFDPSDFSSAKCSDHIPSWVFDVGPMQLDVFDSSYGKDSDYTEEQIKTFNEQFDFLLQNNNSKPAWFLTHRPLWSHAKKSAIFYHDGNIAQVKAFGNRFSANISAIISGHVHIAQIIFMKEKPTQVMVGNGGSLLYSQNQKPVLYGVDLEDAKAQEIRTLHGFGFAILDLDEHKISFYDENNNETYFANLTEDFCFKS</sequence>
<proteinExistence type="predicted"/>
<comment type="caution">
    <text evidence="2">The sequence shown here is derived from an EMBL/GenBank/DDBJ whole genome shotgun (WGS) entry which is preliminary data.</text>
</comment>
<dbReference type="InterPro" id="IPR004843">
    <property type="entry name" value="Calcineurin-like_PHP"/>
</dbReference>